<evidence type="ECO:0000259" key="8">
    <source>
        <dbReference type="Pfam" id="PF10502"/>
    </source>
</evidence>
<dbReference type="PANTHER" id="PTHR12383">
    <property type="entry name" value="PROTEASE FAMILY S26 MITOCHONDRIAL INNER MEMBRANE PROTEASE-RELATED"/>
    <property type="match status" value="1"/>
</dbReference>
<feature type="domain" description="Peptidase S26" evidence="8">
    <location>
        <begin position="124"/>
        <end position="162"/>
    </location>
</feature>
<evidence type="ECO:0000256" key="1">
    <source>
        <dbReference type="ARBA" id="ARBA00004273"/>
    </source>
</evidence>
<dbReference type="Pfam" id="PF10502">
    <property type="entry name" value="Peptidase_S26"/>
    <property type="match status" value="2"/>
</dbReference>
<evidence type="ECO:0000256" key="7">
    <source>
        <dbReference type="PIRSR" id="PIRSR600223-1"/>
    </source>
</evidence>
<dbReference type="InterPro" id="IPR052064">
    <property type="entry name" value="Mito_IMP1_subunit"/>
</dbReference>
<dbReference type="EMBL" id="JALJOS010000015">
    <property type="protein sequence ID" value="KAK9830828.1"/>
    <property type="molecule type" value="Genomic_DNA"/>
</dbReference>
<dbReference type="InterPro" id="IPR036286">
    <property type="entry name" value="LexA/Signal_pep-like_sf"/>
</dbReference>
<dbReference type="PANTHER" id="PTHR12383:SF16">
    <property type="entry name" value="MITOCHONDRIAL INNER MEMBRANE PROTEASE SUBUNIT 1"/>
    <property type="match status" value="1"/>
</dbReference>
<keyword evidence="10" id="KW-1185">Reference proteome</keyword>
<dbReference type="GO" id="GO:0006627">
    <property type="term" value="P:protein processing involved in protein targeting to mitochondrion"/>
    <property type="evidence" value="ECO:0007669"/>
    <property type="project" value="TreeGrafter"/>
</dbReference>
<dbReference type="InterPro" id="IPR000223">
    <property type="entry name" value="Pept_S26A_signal_pept_1"/>
</dbReference>
<sequence>MNWTSRLVGLGSFLRHTNAQETGIAWRDVVFNILVAGGCVHLVREYIAEPTKCIGPSMLPTFNPRGDLLIQEHLSVTFRQIRVGDVVFAVSKNDPRHIVCKRVLGMEGDAVEVRDGRQGALKIEKVPEGHVWLQGDNTINSTDSRHYGPVPYAMLVGKAFIKVLPLNQAGWVESKIPSYAKHDKI</sequence>
<dbReference type="GO" id="GO:0006465">
    <property type="term" value="P:signal peptide processing"/>
    <property type="evidence" value="ECO:0007669"/>
    <property type="project" value="InterPro"/>
</dbReference>
<evidence type="ECO:0000256" key="3">
    <source>
        <dbReference type="ARBA" id="ARBA00022801"/>
    </source>
</evidence>
<dbReference type="SUPFAM" id="SSF51306">
    <property type="entry name" value="LexA/Signal peptidase"/>
    <property type="match status" value="1"/>
</dbReference>
<dbReference type="GO" id="GO:0004252">
    <property type="term" value="F:serine-type endopeptidase activity"/>
    <property type="evidence" value="ECO:0007669"/>
    <property type="project" value="InterPro"/>
</dbReference>
<evidence type="ECO:0000313" key="9">
    <source>
        <dbReference type="EMBL" id="KAK9830828.1"/>
    </source>
</evidence>
<accession>A0AAW1RB21</accession>
<comment type="subcellular location">
    <subcellularLocation>
        <location evidence="1">Mitochondrion inner membrane</location>
    </subcellularLocation>
</comment>
<evidence type="ECO:0000256" key="6">
    <source>
        <dbReference type="ARBA" id="ARBA00038445"/>
    </source>
</evidence>
<dbReference type="Proteomes" id="UP001438707">
    <property type="component" value="Unassembled WGS sequence"/>
</dbReference>
<proteinExistence type="inferred from homology"/>
<evidence type="ECO:0000256" key="2">
    <source>
        <dbReference type="ARBA" id="ARBA00022792"/>
    </source>
</evidence>
<keyword evidence="3" id="KW-0378">Hydrolase</keyword>
<dbReference type="InterPro" id="IPR019533">
    <property type="entry name" value="Peptidase_S26"/>
</dbReference>
<organism evidence="9 10">
    <name type="scientific">Apatococcus lobatus</name>
    <dbReference type="NCBI Taxonomy" id="904363"/>
    <lineage>
        <taxon>Eukaryota</taxon>
        <taxon>Viridiplantae</taxon>
        <taxon>Chlorophyta</taxon>
        <taxon>core chlorophytes</taxon>
        <taxon>Trebouxiophyceae</taxon>
        <taxon>Chlorellales</taxon>
        <taxon>Chlorellaceae</taxon>
        <taxon>Apatococcus</taxon>
    </lineage>
</organism>
<gene>
    <name evidence="9" type="ORF">WJX74_009119</name>
</gene>
<feature type="active site" evidence="7">
    <location>
        <position position="57"/>
    </location>
</feature>
<keyword evidence="5" id="KW-0472">Membrane</keyword>
<dbReference type="PRINTS" id="PR00727">
    <property type="entry name" value="LEADERPTASE"/>
</dbReference>
<feature type="active site" evidence="7">
    <location>
        <position position="101"/>
    </location>
</feature>
<dbReference type="GO" id="GO:0042720">
    <property type="term" value="C:mitochondrial inner membrane peptidase complex"/>
    <property type="evidence" value="ECO:0007669"/>
    <property type="project" value="TreeGrafter"/>
</dbReference>
<evidence type="ECO:0000256" key="5">
    <source>
        <dbReference type="ARBA" id="ARBA00023136"/>
    </source>
</evidence>
<keyword evidence="4" id="KW-0496">Mitochondrion</keyword>
<comment type="similarity">
    <text evidence="6">Belongs to the peptidase S26 family. IMP1 subfamily.</text>
</comment>
<name>A0AAW1RB21_9CHLO</name>
<protein>
    <recommendedName>
        <fullName evidence="8">Peptidase S26 domain-containing protein</fullName>
    </recommendedName>
</protein>
<reference evidence="9 10" key="1">
    <citation type="journal article" date="2024" name="Nat. Commun.">
        <title>Phylogenomics reveals the evolutionary origins of lichenization in chlorophyte algae.</title>
        <authorList>
            <person name="Puginier C."/>
            <person name="Libourel C."/>
            <person name="Otte J."/>
            <person name="Skaloud P."/>
            <person name="Haon M."/>
            <person name="Grisel S."/>
            <person name="Petersen M."/>
            <person name="Berrin J.G."/>
            <person name="Delaux P.M."/>
            <person name="Dal Grande F."/>
            <person name="Keller J."/>
        </authorList>
    </citation>
    <scope>NUCLEOTIDE SEQUENCE [LARGE SCALE GENOMIC DNA]</scope>
    <source>
        <strain evidence="9 10">SAG 2145</strain>
    </source>
</reference>
<evidence type="ECO:0000256" key="4">
    <source>
        <dbReference type="ARBA" id="ARBA00023128"/>
    </source>
</evidence>
<feature type="domain" description="Peptidase S26" evidence="8">
    <location>
        <begin position="27"/>
        <end position="117"/>
    </location>
</feature>
<evidence type="ECO:0000313" key="10">
    <source>
        <dbReference type="Proteomes" id="UP001438707"/>
    </source>
</evidence>
<dbReference type="CDD" id="cd06530">
    <property type="entry name" value="S26_SPase_I"/>
    <property type="match status" value="1"/>
</dbReference>
<dbReference type="Gene3D" id="2.10.109.10">
    <property type="entry name" value="Umud Fragment, subunit A"/>
    <property type="match status" value="1"/>
</dbReference>
<dbReference type="AlphaFoldDB" id="A0AAW1RB21"/>
<keyword evidence="2" id="KW-0999">Mitochondrion inner membrane</keyword>
<comment type="caution">
    <text evidence="9">The sequence shown here is derived from an EMBL/GenBank/DDBJ whole genome shotgun (WGS) entry which is preliminary data.</text>
</comment>